<evidence type="ECO:0000256" key="1">
    <source>
        <dbReference type="SAM" id="MobiDB-lite"/>
    </source>
</evidence>
<proteinExistence type="predicted"/>
<gene>
    <name evidence="2" type="ORF">E2C01_028301</name>
</gene>
<evidence type="ECO:0000313" key="3">
    <source>
        <dbReference type="Proteomes" id="UP000324222"/>
    </source>
</evidence>
<accession>A0A5B7ENQ6</accession>
<keyword evidence="3" id="KW-1185">Reference proteome</keyword>
<organism evidence="2 3">
    <name type="scientific">Portunus trituberculatus</name>
    <name type="common">Swimming crab</name>
    <name type="synonym">Neptunus trituberculatus</name>
    <dbReference type="NCBI Taxonomy" id="210409"/>
    <lineage>
        <taxon>Eukaryota</taxon>
        <taxon>Metazoa</taxon>
        <taxon>Ecdysozoa</taxon>
        <taxon>Arthropoda</taxon>
        <taxon>Crustacea</taxon>
        <taxon>Multicrustacea</taxon>
        <taxon>Malacostraca</taxon>
        <taxon>Eumalacostraca</taxon>
        <taxon>Eucarida</taxon>
        <taxon>Decapoda</taxon>
        <taxon>Pleocyemata</taxon>
        <taxon>Brachyura</taxon>
        <taxon>Eubrachyura</taxon>
        <taxon>Portunoidea</taxon>
        <taxon>Portunidae</taxon>
        <taxon>Portuninae</taxon>
        <taxon>Portunus</taxon>
    </lineage>
</organism>
<name>A0A5B7ENQ6_PORTR</name>
<feature type="region of interest" description="Disordered" evidence="1">
    <location>
        <begin position="1"/>
        <end position="20"/>
    </location>
</feature>
<dbReference type="EMBL" id="VSRR010003154">
    <property type="protein sequence ID" value="MPC34898.1"/>
    <property type="molecule type" value="Genomic_DNA"/>
</dbReference>
<evidence type="ECO:0000313" key="2">
    <source>
        <dbReference type="EMBL" id="MPC34898.1"/>
    </source>
</evidence>
<comment type="caution">
    <text evidence="2">The sequence shown here is derived from an EMBL/GenBank/DDBJ whole genome shotgun (WGS) entry which is preliminary data.</text>
</comment>
<reference evidence="2 3" key="1">
    <citation type="submission" date="2019-05" db="EMBL/GenBank/DDBJ databases">
        <title>Another draft genome of Portunus trituberculatus and its Hox gene families provides insights of decapod evolution.</title>
        <authorList>
            <person name="Jeong J.-H."/>
            <person name="Song I."/>
            <person name="Kim S."/>
            <person name="Choi T."/>
            <person name="Kim D."/>
            <person name="Ryu S."/>
            <person name="Kim W."/>
        </authorList>
    </citation>
    <scope>NUCLEOTIDE SEQUENCE [LARGE SCALE GENOMIC DNA]</scope>
    <source>
        <tissue evidence="2">Muscle</tissue>
    </source>
</reference>
<sequence>MTTTPTTPIHTSSPYWATTPKQDKVQGLTVSHHRHTTTTTITTTSAHYNYTTSTTTTTITSIRGPLW</sequence>
<dbReference type="Proteomes" id="UP000324222">
    <property type="component" value="Unassembled WGS sequence"/>
</dbReference>
<dbReference type="AlphaFoldDB" id="A0A5B7ENQ6"/>
<feature type="compositionally biased region" description="Polar residues" evidence="1">
    <location>
        <begin position="9"/>
        <end position="20"/>
    </location>
</feature>
<protein>
    <submittedName>
        <fullName evidence="2">Uncharacterized protein</fullName>
    </submittedName>
</protein>